<dbReference type="Pfam" id="PF01966">
    <property type="entry name" value="HD"/>
    <property type="match status" value="1"/>
</dbReference>
<dbReference type="PANTHER" id="PTHR33594">
    <property type="entry name" value="SUPERFAMILY HYDROLASE, PUTATIVE (AFU_ORTHOLOGUE AFUA_1G03035)-RELATED"/>
    <property type="match status" value="1"/>
</dbReference>
<name>A0A6M1TPP1_9RHOB</name>
<evidence type="ECO:0000313" key="3">
    <source>
        <dbReference type="Proteomes" id="UP000474758"/>
    </source>
</evidence>
<comment type="caution">
    <text evidence="2">The sequence shown here is derived from an EMBL/GenBank/DDBJ whole genome shotgun (WGS) entry which is preliminary data.</text>
</comment>
<feature type="domain" description="HD/PDEase" evidence="1">
    <location>
        <begin position="14"/>
        <end position="132"/>
    </location>
</feature>
<dbReference type="PANTHER" id="PTHR33594:SF1">
    <property type="entry name" value="HD_PDEASE DOMAIN-CONTAINING PROTEIN"/>
    <property type="match status" value="1"/>
</dbReference>
<dbReference type="Gene3D" id="1.10.3210.50">
    <property type="match status" value="1"/>
</dbReference>
<dbReference type="InterPro" id="IPR006674">
    <property type="entry name" value="HD_domain"/>
</dbReference>
<accession>A0A6M1TPP1</accession>
<organism evidence="2 3">
    <name type="scientific">Paragemmobacter kunshanensis</name>
    <dbReference type="NCBI Taxonomy" id="2583234"/>
    <lineage>
        <taxon>Bacteria</taxon>
        <taxon>Pseudomonadati</taxon>
        <taxon>Pseudomonadota</taxon>
        <taxon>Alphaproteobacteria</taxon>
        <taxon>Rhodobacterales</taxon>
        <taxon>Paracoccaceae</taxon>
        <taxon>Paragemmobacter</taxon>
    </lineage>
</organism>
<gene>
    <name evidence="2" type="ORF">G5V65_02845</name>
</gene>
<evidence type="ECO:0000313" key="2">
    <source>
        <dbReference type="EMBL" id="NGQ89820.1"/>
    </source>
</evidence>
<dbReference type="AlphaFoldDB" id="A0A6M1TPP1"/>
<dbReference type="SUPFAM" id="SSF109604">
    <property type="entry name" value="HD-domain/PDEase-like"/>
    <property type="match status" value="1"/>
</dbReference>
<dbReference type="SMART" id="SM00471">
    <property type="entry name" value="HDc"/>
    <property type="match status" value="1"/>
</dbReference>
<protein>
    <submittedName>
        <fullName evidence="2">HD domain-containing protein</fullName>
    </submittedName>
</protein>
<evidence type="ECO:0000259" key="1">
    <source>
        <dbReference type="SMART" id="SM00471"/>
    </source>
</evidence>
<dbReference type="InterPro" id="IPR003607">
    <property type="entry name" value="HD/PDEase_dom"/>
</dbReference>
<dbReference type="Proteomes" id="UP000474758">
    <property type="component" value="Unassembled WGS sequence"/>
</dbReference>
<keyword evidence="3" id="KW-1185">Reference proteome</keyword>
<reference evidence="2 3" key="1">
    <citation type="submission" date="2020-02" db="EMBL/GenBank/DDBJ databases">
        <title>Rhodobacter translucens sp. nov., a novel bacterium isolated from activated sludge.</title>
        <authorList>
            <person name="Liu J."/>
        </authorList>
    </citation>
    <scope>NUCLEOTIDE SEQUENCE [LARGE SCALE GENOMIC DNA]</scope>
    <source>
        <strain evidence="2 3">HX-7-19</strain>
    </source>
</reference>
<proteinExistence type="predicted"/>
<dbReference type="EMBL" id="JAALFE010000002">
    <property type="protein sequence ID" value="NGQ89820.1"/>
    <property type="molecule type" value="Genomic_DNA"/>
</dbReference>
<sequence>MAEIWGAAADGAADGAHDLGHLDRVWASCRMIAMDEPGADGDVLAAAAYFHDAVNLPKDSPERARASILSADLAVRELAAMGFDAGRLASVHHAIAAHSFSAGIAPETAEARILQDADRLEALGAIGLARMFLIAGQMGGALFDAADPMAMDRPLDDRRFALDHLEVKLFHLPGRMQTATGRAIAAERAEWMESFRSRLLREIA</sequence>
<dbReference type="CDD" id="cd00077">
    <property type="entry name" value="HDc"/>
    <property type="match status" value="1"/>
</dbReference>